<organism evidence="1 2">
    <name type="scientific">Arthrobotrys musiformis</name>
    <dbReference type="NCBI Taxonomy" id="47236"/>
    <lineage>
        <taxon>Eukaryota</taxon>
        <taxon>Fungi</taxon>
        <taxon>Dikarya</taxon>
        <taxon>Ascomycota</taxon>
        <taxon>Pezizomycotina</taxon>
        <taxon>Orbiliomycetes</taxon>
        <taxon>Orbiliales</taxon>
        <taxon>Orbiliaceae</taxon>
        <taxon>Arthrobotrys</taxon>
    </lineage>
</organism>
<proteinExistence type="predicted"/>
<evidence type="ECO:0000313" key="2">
    <source>
        <dbReference type="Proteomes" id="UP001370758"/>
    </source>
</evidence>
<protein>
    <submittedName>
        <fullName evidence="1">Uncharacterized protein</fullName>
    </submittedName>
</protein>
<dbReference type="EMBL" id="JAVHJL010000004">
    <property type="protein sequence ID" value="KAK6505597.1"/>
    <property type="molecule type" value="Genomic_DNA"/>
</dbReference>
<dbReference type="Proteomes" id="UP001370758">
    <property type="component" value="Unassembled WGS sequence"/>
</dbReference>
<sequence length="141" mass="14916">MPLASRLPMSQRASSVGLIPNLAQGVPGLARTIPNLAVNLESTDFKLGGSSTSENAICLPAPTSISTLKLPPVPGLGFKSHSKNVAYGQNYQLSRSLQPDNGGKSSSFWTISLSSTRSELWSKIGAVATEDNGKKSHYKNM</sequence>
<evidence type="ECO:0000313" key="1">
    <source>
        <dbReference type="EMBL" id="KAK6505597.1"/>
    </source>
</evidence>
<keyword evidence="2" id="KW-1185">Reference proteome</keyword>
<reference evidence="1 2" key="1">
    <citation type="submission" date="2023-08" db="EMBL/GenBank/DDBJ databases">
        <authorList>
            <person name="Palmer J.M."/>
        </authorList>
    </citation>
    <scope>NUCLEOTIDE SEQUENCE [LARGE SCALE GENOMIC DNA]</scope>
    <source>
        <strain evidence="1 2">TWF481</strain>
    </source>
</reference>
<dbReference type="AlphaFoldDB" id="A0AAV9WBT5"/>
<accession>A0AAV9WBT5</accession>
<name>A0AAV9WBT5_9PEZI</name>
<gene>
    <name evidence="1" type="ORF">TWF481_007490</name>
</gene>
<comment type="caution">
    <text evidence="1">The sequence shown here is derived from an EMBL/GenBank/DDBJ whole genome shotgun (WGS) entry which is preliminary data.</text>
</comment>